<evidence type="ECO:0000256" key="2">
    <source>
        <dbReference type="ARBA" id="ARBA00009142"/>
    </source>
</evidence>
<accession>A0A372LPR0</accession>
<gene>
    <name evidence="7" type="ORF">D0469_10090</name>
</gene>
<protein>
    <recommendedName>
        <fullName evidence="6">Probable membrane transporter protein</fullName>
    </recommendedName>
</protein>
<dbReference type="EMBL" id="QVTE01000027">
    <property type="protein sequence ID" value="RFU69265.1"/>
    <property type="molecule type" value="Genomic_DNA"/>
</dbReference>
<keyword evidence="6" id="KW-1003">Cell membrane</keyword>
<evidence type="ECO:0000256" key="4">
    <source>
        <dbReference type="ARBA" id="ARBA00022989"/>
    </source>
</evidence>
<keyword evidence="5 6" id="KW-0472">Membrane</keyword>
<dbReference type="GO" id="GO:0005886">
    <property type="term" value="C:plasma membrane"/>
    <property type="evidence" value="ECO:0007669"/>
    <property type="project" value="UniProtKB-SubCell"/>
</dbReference>
<name>A0A372LPR0_9BACI</name>
<feature type="transmembrane region" description="Helical" evidence="6">
    <location>
        <begin position="110"/>
        <end position="130"/>
    </location>
</feature>
<comment type="subcellular location">
    <subcellularLocation>
        <location evidence="6">Cell membrane</location>
        <topology evidence="6">Multi-pass membrane protein</topology>
    </subcellularLocation>
    <subcellularLocation>
        <location evidence="1">Membrane</location>
        <topology evidence="1">Multi-pass membrane protein</topology>
    </subcellularLocation>
</comment>
<dbReference type="OrthoDB" id="9792581at2"/>
<feature type="transmembrane region" description="Helical" evidence="6">
    <location>
        <begin position="7"/>
        <end position="32"/>
    </location>
</feature>
<feature type="transmembrane region" description="Helical" evidence="6">
    <location>
        <begin position="181"/>
        <end position="200"/>
    </location>
</feature>
<comment type="similarity">
    <text evidence="2 6">Belongs to the 4-toluene sulfonate uptake permease (TSUP) (TC 2.A.102) family.</text>
</comment>
<feature type="transmembrane region" description="Helical" evidence="6">
    <location>
        <begin position="142"/>
        <end position="175"/>
    </location>
</feature>
<reference evidence="7 8" key="1">
    <citation type="submission" date="2018-08" db="EMBL/GenBank/DDBJ databases">
        <title>Bacillus chawlae sp. nov., Bacillus glennii sp. nov., and Bacillus saganii sp. nov. Isolated from the Vehicle Assembly Building at Kennedy Space Center where the Viking Spacecraft were Assembled.</title>
        <authorList>
            <person name="Seuylemezian A."/>
            <person name="Vaishampayan P."/>
        </authorList>
    </citation>
    <scope>NUCLEOTIDE SEQUENCE [LARGE SCALE GENOMIC DNA]</scope>
    <source>
        <strain evidence="7 8">V47-23a</strain>
    </source>
</reference>
<keyword evidence="3 6" id="KW-0812">Transmembrane</keyword>
<evidence type="ECO:0000313" key="8">
    <source>
        <dbReference type="Proteomes" id="UP000264541"/>
    </source>
</evidence>
<feature type="transmembrane region" description="Helical" evidence="6">
    <location>
        <begin position="81"/>
        <end position="98"/>
    </location>
</feature>
<dbReference type="InterPro" id="IPR051598">
    <property type="entry name" value="TSUP/Inactive_protease-like"/>
</dbReference>
<dbReference type="PANTHER" id="PTHR43701:SF13">
    <property type="entry name" value="MEMBRANE TRANSPORTER PROTEIN YRKJ-RELATED"/>
    <property type="match status" value="1"/>
</dbReference>
<evidence type="ECO:0000256" key="5">
    <source>
        <dbReference type="ARBA" id="ARBA00023136"/>
    </source>
</evidence>
<evidence type="ECO:0000256" key="3">
    <source>
        <dbReference type="ARBA" id="ARBA00022692"/>
    </source>
</evidence>
<keyword evidence="4 6" id="KW-1133">Transmembrane helix</keyword>
<dbReference type="PANTHER" id="PTHR43701">
    <property type="entry name" value="MEMBRANE TRANSPORTER PROTEIN MJ0441-RELATED"/>
    <property type="match status" value="1"/>
</dbReference>
<comment type="caution">
    <text evidence="7">The sequence shown here is derived from an EMBL/GenBank/DDBJ whole genome shotgun (WGS) entry which is preliminary data.</text>
</comment>
<dbReference type="Proteomes" id="UP000264541">
    <property type="component" value="Unassembled WGS sequence"/>
</dbReference>
<feature type="transmembrane region" description="Helical" evidence="6">
    <location>
        <begin position="237"/>
        <end position="255"/>
    </location>
</feature>
<evidence type="ECO:0000256" key="6">
    <source>
        <dbReference type="RuleBase" id="RU363041"/>
    </source>
</evidence>
<dbReference type="Pfam" id="PF01925">
    <property type="entry name" value="TauE"/>
    <property type="match status" value="1"/>
</dbReference>
<feature type="transmembrane region" description="Helical" evidence="6">
    <location>
        <begin position="207"/>
        <end position="225"/>
    </location>
</feature>
<keyword evidence="8" id="KW-1185">Reference proteome</keyword>
<dbReference type="AlphaFoldDB" id="A0A372LPR0"/>
<dbReference type="RefSeq" id="WP_117326618.1">
    <property type="nucleotide sequence ID" value="NZ_QVTE01000027.1"/>
</dbReference>
<evidence type="ECO:0000313" key="7">
    <source>
        <dbReference type="EMBL" id="RFU69265.1"/>
    </source>
</evidence>
<organism evidence="7 8">
    <name type="scientific">Peribacillus saganii</name>
    <dbReference type="NCBI Taxonomy" id="2303992"/>
    <lineage>
        <taxon>Bacteria</taxon>
        <taxon>Bacillati</taxon>
        <taxon>Bacillota</taxon>
        <taxon>Bacilli</taxon>
        <taxon>Bacillales</taxon>
        <taxon>Bacillaceae</taxon>
        <taxon>Peribacillus</taxon>
    </lineage>
</organism>
<evidence type="ECO:0000256" key="1">
    <source>
        <dbReference type="ARBA" id="ARBA00004141"/>
    </source>
</evidence>
<proteinExistence type="inferred from homology"/>
<dbReference type="InterPro" id="IPR002781">
    <property type="entry name" value="TM_pro_TauE-like"/>
</dbReference>
<sequence>MTIGLIITLFIIGLIGSFMSGMLGIGGAIINYPMLLYLPALLGLASFSSHEVSGISTIQALFASISGVWVYRKERYLNKSLISYMGICVFVGSLLGSYGSKLLNEDKVNLVYGVLALIAVIMMFMPKKGLDDKTLESVSFNIWLACVLSLVVGISAGIIGAGGAFLLVPIMLLVLKIPTRVTIASSLAITFISSVGSSVGKITTGQVPLIPAVIVVISSLIAAPLGAITGKKVNIKVLQVLLSVLILAATLKIWIDIL</sequence>